<accession>A0A834GX99</accession>
<dbReference type="PANTHER" id="PTHR10334">
    <property type="entry name" value="CYSTEINE-RICH SECRETORY PROTEIN-RELATED"/>
    <property type="match status" value="1"/>
</dbReference>
<dbReference type="InterPro" id="IPR018244">
    <property type="entry name" value="Allrgn_V5/Tpx1_CS"/>
</dbReference>
<evidence type="ECO:0000313" key="5">
    <source>
        <dbReference type="EMBL" id="KAF7143495.1"/>
    </source>
</evidence>
<keyword evidence="3" id="KW-0732">Signal</keyword>
<dbReference type="Proteomes" id="UP000626092">
    <property type="component" value="Unassembled WGS sequence"/>
</dbReference>
<evidence type="ECO:0000313" key="6">
    <source>
        <dbReference type="Proteomes" id="UP000626092"/>
    </source>
</evidence>
<protein>
    <recommendedName>
        <fullName evidence="4">SCP domain-containing protein</fullName>
    </recommendedName>
</protein>
<sequence length="258" mass="28492">MPIPPFLKALIISTFLLAQLAAAAELSVELGQPKYNPISNLASLVQNQPLGQPTNSPISNLVSLLQNQPQSQRLSSDAQEYLNAHNNIRRKKGVPPLQWDEKLAQYAQRWADHGVNECNPHHHSGGPYGENNLWEQYDERTPTEVTQVWIDEEVNYDHVKMACKCQTETSKCMCGHYTQLVWSATKAVGCGNVTCNNELGVLIVCSYNPPGNYQDENPFQNAHSLPSTVGSSPSTVGAHGAHRKHHHHHRPSGASTAH</sequence>
<dbReference type="InterPro" id="IPR014044">
    <property type="entry name" value="CAP_dom"/>
</dbReference>
<evidence type="ECO:0000256" key="2">
    <source>
        <dbReference type="SAM" id="MobiDB-lite"/>
    </source>
</evidence>
<feature type="region of interest" description="Disordered" evidence="2">
    <location>
        <begin position="216"/>
        <end position="258"/>
    </location>
</feature>
<proteinExistence type="predicted"/>
<dbReference type="PROSITE" id="PS01009">
    <property type="entry name" value="CRISP_1"/>
    <property type="match status" value="1"/>
</dbReference>
<dbReference type="PRINTS" id="PR00837">
    <property type="entry name" value="V5TPXLIKE"/>
</dbReference>
<organism evidence="5 6">
    <name type="scientific">Rhododendron simsii</name>
    <name type="common">Sims's rhododendron</name>
    <dbReference type="NCBI Taxonomy" id="118357"/>
    <lineage>
        <taxon>Eukaryota</taxon>
        <taxon>Viridiplantae</taxon>
        <taxon>Streptophyta</taxon>
        <taxon>Embryophyta</taxon>
        <taxon>Tracheophyta</taxon>
        <taxon>Spermatophyta</taxon>
        <taxon>Magnoliopsida</taxon>
        <taxon>eudicotyledons</taxon>
        <taxon>Gunneridae</taxon>
        <taxon>Pentapetalae</taxon>
        <taxon>asterids</taxon>
        <taxon>Ericales</taxon>
        <taxon>Ericaceae</taxon>
        <taxon>Ericoideae</taxon>
        <taxon>Rhodoreae</taxon>
        <taxon>Rhododendron</taxon>
    </lineage>
</organism>
<dbReference type="SMART" id="SM00198">
    <property type="entry name" value="SCP"/>
    <property type="match status" value="1"/>
</dbReference>
<dbReference type="OrthoDB" id="1616579at2759"/>
<gene>
    <name evidence="5" type="ORF">RHSIM_Rhsim05G0184500</name>
</gene>
<feature type="compositionally biased region" description="Polar residues" evidence="2">
    <location>
        <begin position="216"/>
        <end position="235"/>
    </location>
</feature>
<dbReference type="EMBL" id="WJXA01000005">
    <property type="protein sequence ID" value="KAF7143495.1"/>
    <property type="molecule type" value="Genomic_DNA"/>
</dbReference>
<dbReference type="FunFam" id="3.40.33.10:FF:000004">
    <property type="entry name" value="CAP, cysteine-rich secretory protein, antigen 5"/>
    <property type="match status" value="1"/>
</dbReference>
<feature type="compositionally biased region" description="Basic residues" evidence="2">
    <location>
        <begin position="240"/>
        <end position="251"/>
    </location>
</feature>
<feature type="signal peptide" evidence="3">
    <location>
        <begin position="1"/>
        <end position="23"/>
    </location>
</feature>
<feature type="domain" description="SCP" evidence="4">
    <location>
        <begin position="76"/>
        <end position="215"/>
    </location>
</feature>
<dbReference type="SUPFAM" id="SSF55797">
    <property type="entry name" value="PR-1-like"/>
    <property type="match status" value="1"/>
</dbReference>
<evidence type="ECO:0000256" key="3">
    <source>
        <dbReference type="SAM" id="SignalP"/>
    </source>
</evidence>
<evidence type="ECO:0000256" key="1">
    <source>
        <dbReference type="ARBA" id="ARBA00023265"/>
    </source>
</evidence>
<comment type="caution">
    <text evidence="5">The sequence shown here is derived from an EMBL/GenBank/DDBJ whole genome shotgun (WGS) entry which is preliminary data.</text>
</comment>
<evidence type="ECO:0000259" key="4">
    <source>
        <dbReference type="SMART" id="SM00198"/>
    </source>
</evidence>
<dbReference type="PROSITE" id="PS01010">
    <property type="entry name" value="CRISP_2"/>
    <property type="match status" value="1"/>
</dbReference>
<dbReference type="AlphaFoldDB" id="A0A834GX99"/>
<feature type="chain" id="PRO_5032774293" description="SCP domain-containing protein" evidence="3">
    <location>
        <begin position="24"/>
        <end position="258"/>
    </location>
</feature>
<dbReference type="InterPro" id="IPR035940">
    <property type="entry name" value="CAP_sf"/>
</dbReference>
<keyword evidence="1" id="KW-0568">Pathogenesis-related protein</keyword>
<keyword evidence="6" id="KW-1185">Reference proteome</keyword>
<dbReference type="GO" id="GO:0005576">
    <property type="term" value="C:extracellular region"/>
    <property type="evidence" value="ECO:0007669"/>
    <property type="project" value="InterPro"/>
</dbReference>
<name>A0A834GX99_RHOSS</name>
<dbReference type="Gene3D" id="3.40.33.10">
    <property type="entry name" value="CAP"/>
    <property type="match status" value="1"/>
</dbReference>
<keyword evidence="1" id="KW-0611">Plant defense</keyword>
<dbReference type="Pfam" id="PF00188">
    <property type="entry name" value="CAP"/>
    <property type="match status" value="1"/>
</dbReference>
<reference evidence="5" key="1">
    <citation type="submission" date="2019-11" db="EMBL/GenBank/DDBJ databases">
        <authorList>
            <person name="Liu Y."/>
            <person name="Hou J."/>
            <person name="Li T.-Q."/>
            <person name="Guan C.-H."/>
            <person name="Wu X."/>
            <person name="Wu H.-Z."/>
            <person name="Ling F."/>
            <person name="Zhang R."/>
            <person name="Shi X.-G."/>
            <person name="Ren J.-P."/>
            <person name="Chen E.-F."/>
            <person name="Sun J.-M."/>
        </authorList>
    </citation>
    <scope>NUCLEOTIDE SEQUENCE</scope>
    <source>
        <strain evidence="5">Adult_tree_wgs_1</strain>
        <tissue evidence="5">Leaves</tissue>
    </source>
</reference>
<dbReference type="CDD" id="cd05381">
    <property type="entry name" value="CAP_PR-1"/>
    <property type="match status" value="1"/>
</dbReference>
<dbReference type="InterPro" id="IPR001283">
    <property type="entry name" value="CRISP-related"/>
</dbReference>